<organism evidence="2 3">
    <name type="scientific">Geitlerinema calcuttense NRMC-F 0142</name>
    <dbReference type="NCBI Taxonomy" id="2922238"/>
    <lineage>
        <taxon>Bacteria</taxon>
        <taxon>Bacillati</taxon>
        <taxon>Cyanobacteriota</taxon>
        <taxon>Cyanophyceae</taxon>
        <taxon>Geitlerinematales</taxon>
        <taxon>Geitlerinemataceae</taxon>
        <taxon>Geitlerinema</taxon>
    </lineage>
</organism>
<evidence type="ECO:0000256" key="1">
    <source>
        <dbReference type="SAM" id="SignalP"/>
    </source>
</evidence>
<evidence type="ECO:0000313" key="3">
    <source>
        <dbReference type="Proteomes" id="UP001230986"/>
    </source>
</evidence>
<name>A0ABT7LXS5_9CYAN</name>
<feature type="signal peptide" evidence="1">
    <location>
        <begin position="1"/>
        <end position="22"/>
    </location>
</feature>
<dbReference type="PROSITE" id="PS51257">
    <property type="entry name" value="PROKAR_LIPOPROTEIN"/>
    <property type="match status" value="1"/>
</dbReference>
<dbReference type="EMBL" id="JASVEJ010000001">
    <property type="protein sequence ID" value="MDL5055910.1"/>
    <property type="molecule type" value="Genomic_DNA"/>
</dbReference>
<protein>
    <submittedName>
        <fullName evidence="2">Uncharacterized protein</fullName>
    </submittedName>
</protein>
<dbReference type="RefSeq" id="WP_286004019.1">
    <property type="nucleotide sequence ID" value="NZ_JASVEJ010000001.1"/>
</dbReference>
<dbReference type="Proteomes" id="UP001230986">
    <property type="component" value="Unassembled WGS sequence"/>
</dbReference>
<reference evidence="2 3" key="1">
    <citation type="submission" date="2023-06" db="EMBL/GenBank/DDBJ databases">
        <title>Whole genome sequence of Oscillatoria calcuttensis NRMC-F 0142.</title>
        <authorList>
            <person name="Shakena Fathima T."/>
            <person name="Muralitharan G."/>
            <person name="Thajuddin N."/>
        </authorList>
    </citation>
    <scope>NUCLEOTIDE SEQUENCE [LARGE SCALE GENOMIC DNA]</scope>
    <source>
        <strain evidence="2 3">NRMC-F 0142</strain>
    </source>
</reference>
<sequence length="164" mass="18351">MKTLTRYIAAVLIVTFATTAFSCGKNLQKLQDISDELRIHNRNIAQVTNDFHAEGKISNTLHKSVLTANDKISKGITAANVVIKGARSLSDKSEIRAAWDEAQRILNHQVWSGFYDIAAATFDLPAEIKERYESILAKVRLAFSALRMLLSQIEAGLREERYAE</sequence>
<comment type="caution">
    <text evidence="2">The sequence shown here is derived from an EMBL/GenBank/DDBJ whole genome shotgun (WGS) entry which is preliminary data.</text>
</comment>
<keyword evidence="1" id="KW-0732">Signal</keyword>
<evidence type="ECO:0000313" key="2">
    <source>
        <dbReference type="EMBL" id="MDL5055910.1"/>
    </source>
</evidence>
<feature type="chain" id="PRO_5045172595" evidence="1">
    <location>
        <begin position="23"/>
        <end position="164"/>
    </location>
</feature>
<accession>A0ABT7LXS5</accession>
<keyword evidence="3" id="KW-1185">Reference proteome</keyword>
<proteinExistence type="predicted"/>
<gene>
    <name evidence="2" type="ORF">QQ055_00205</name>
</gene>